<dbReference type="Pfam" id="PF00078">
    <property type="entry name" value="RVT_1"/>
    <property type="match status" value="1"/>
</dbReference>
<dbReference type="Gene3D" id="3.60.10.10">
    <property type="entry name" value="Endonuclease/exonuclease/phosphatase"/>
    <property type="match status" value="1"/>
</dbReference>
<dbReference type="InterPro" id="IPR036691">
    <property type="entry name" value="Endo/exonu/phosph_ase_sf"/>
</dbReference>
<dbReference type="InterPro" id="IPR000477">
    <property type="entry name" value="RT_dom"/>
</dbReference>
<accession>A0A5N5QA14</accession>
<keyword evidence="4" id="KW-1185">Reference proteome</keyword>
<feature type="domain" description="Reverse transcriptase" evidence="2">
    <location>
        <begin position="1391"/>
        <end position="1669"/>
    </location>
</feature>
<dbReference type="InterPro" id="IPR036397">
    <property type="entry name" value="RNaseH_sf"/>
</dbReference>
<dbReference type="EMBL" id="SSOP01000516">
    <property type="protein sequence ID" value="KAB5588241.1"/>
    <property type="molecule type" value="Genomic_DNA"/>
</dbReference>
<name>A0A5N5QA14_9AGAM</name>
<dbReference type="CDD" id="cd09276">
    <property type="entry name" value="Rnase_HI_RT_non_LTR"/>
    <property type="match status" value="1"/>
</dbReference>
<reference evidence="3 4" key="1">
    <citation type="journal article" date="2019" name="Fungal Biol. Biotechnol.">
        <title>Draft genome sequence of fastidious pathogen Ceratobasidium theobromae, which causes vascular-streak dieback in Theobroma cacao.</title>
        <authorList>
            <person name="Ali S.S."/>
            <person name="Asman A."/>
            <person name="Shao J."/>
            <person name="Firmansyah A.P."/>
            <person name="Susilo A.W."/>
            <person name="Rosmana A."/>
            <person name="McMahon P."/>
            <person name="Junaid M."/>
            <person name="Guest D."/>
            <person name="Kheng T.Y."/>
            <person name="Meinhardt L.W."/>
            <person name="Bailey B.A."/>
        </authorList>
    </citation>
    <scope>NUCLEOTIDE SEQUENCE [LARGE SCALE GENOMIC DNA]</scope>
    <source>
        <strain evidence="3 4">CT2</strain>
    </source>
</reference>
<evidence type="ECO:0000313" key="3">
    <source>
        <dbReference type="EMBL" id="KAB5588241.1"/>
    </source>
</evidence>
<dbReference type="PANTHER" id="PTHR33481">
    <property type="entry name" value="REVERSE TRANSCRIPTASE"/>
    <property type="match status" value="1"/>
</dbReference>
<feature type="compositionally biased region" description="Polar residues" evidence="1">
    <location>
        <begin position="502"/>
        <end position="511"/>
    </location>
</feature>
<keyword evidence="3" id="KW-0808">Transferase</keyword>
<feature type="compositionally biased region" description="Basic and acidic residues" evidence="1">
    <location>
        <begin position="452"/>
        <end position="461"/>
    </location>
</feature>
<dbReference type="SUPFAM" id="SSF56219">
    <property type="entry name" value="DNase I-like"/>
    <property type="match status" value="1"/>
</dbReference>
<dbReference type="CDD" id="cd01650">
    <property type="entry name" value="RT_nLTR_like"/>
    <property type="match status" value="1"/>
</dbReference>
<keyword evidence="3" id="KW-0695">RNA-directed DNA polymerase</keyword>
<proteinExistence type="predicted"/>
<gene>
    <name evidence="3" type="ORF">CTheo_8318</name>
</gene>
<dbReference type="Pfam" id="PF14529">
    <property type="entry name" value="Exo_endo_phos_2"/>
    <property type="match status" value="1"/>
</dbReference>
<feature type="region of interest" description="Disordered" evidence="1">
    <location>
        <begin position="448"/>
        <end position="519"/>
    </location>
</feature>
<evidence type="ECO:0000259" key="2">
    <source>
        <dbReference type="PROSITE" id="PS50878"/>
    </source>
</evidence>
<dbReference type="Gene3D" id="3.30.420.10">
    <property type="entry name" value="Ribonuclease H-like superfamily/Ribonuclease H"/>
    <property type="match status" value="1"/>
</dbReference>
<feature type="region of interest" description="Disordered" evidence="1">
    <location>
        <begin position="533"/>
        <end position="566"/>
    </location>
</feature>
<dbReference type="PANTHER" id="PTHR33481:SF1">
    <property type="entry name" value="ENDONUCLEASE_EXONUCLEASE_PHOSPHATASE DOMAIN-CONTAINING PROTEIN-RELATED"/>
    <property type="match status" value="1"/>
</dbReference>
<dbReference type="InterPro" id="IPR005135">
    <property type="entry name" value="Endo/exonuclease/phosphatase"/>
</dbReference>
<dbReference type="InterPro" id="IPR012337">
    <property type="entry name" value="RNaseH-like_sf"/>
</dbReference>
<dbReference type="PROSITE" id="PS50878">
    <property type="entry name" value="RT_POL"/>
    <property type="match status" value="1"/>
</dbReference>
<dbReference type="GO" id="GO:0003964">
    <property type="term" value="F:RNA-directed DNA polymerase activity"/>
    <property type="evidence" value="ECO:0007669"/>
    <property type="project" value="UniProtKB-KW"/>
</dbReference>
<evidence type="ECO:0000313" key="4">
    <source>
        <dbReference type="Proteomes" id="UP000383932"/>
    </source>
</evidence>
<keyword evidence="3" id="KW-0548">Nucleotidyltransferase</keyword>
<dbReference type="InterPro" id="IPR043502">
    <property type="entry name" value="DNA/RNA_pol_sf"/>
</dbReference>
<feature type="region of interest" description="Disordered" evidence="1">
    <location>
        <begin position="1"/>
        <end position="44"/>
    </location>
</feature>
<organism evidence="3 4">
    <name type="scientific">Ceratobasidium theobromae</name>
    <dbReference type="NCBI Taxonomy" id="1582974"/>
    <lineage>
        <taxon>Eukaryota</taxon>
        <taxon>Fungi</taxon>
        <taxon>Dikarya</taxon>
        <taxon>Basidiomycota</taxon>
        <taxon>Agaricomycotina</taxon>
        <taxon>Agaricomycetes</taxon>
        <taxon>Cantharellales</taxon>
        <taxon>Ceratobasidiaceae</taxon>
        <taxon>Ceratobasidium</taxon>
    </lineage>
</organism>
<dbReference type="SUPFAM" id="SSF53098">
    <property type="entry name" value="Ribonuclease H-like"/>
    <property type="match status" value="1"/>
</dbReference>
<dbReference type="OrthoDB" id="4778860at2759"/>
<dbReference type="Proteomes" id="UP000383932">
    <property type="component" value="Unassembled WGS sequence"/>
</dbReference>
<comment type="caution">
    <text evidence="3">The sequence shown here is derived from an EMBL/GenBank/DDBJ whole genome shotgun (WGS) entry which is preliminary data.</text>
</comment>
<feature type="region of interest" description="Disordered" evidence="1">
    <location>
        <begin position="886"/>
        <end position="920"/>
    </location>
</feature>
<feature type="compositionally biased region" description="Pro residues" evidence="1">
    <location>
        <begin position="13"/>
        <end position="33"/>
    </location>
</feature>
<dbReference type="SUPFAM" id="SSF56672">
    <property type="entry name" value="DNA/RNA polymerases"/>
    <property type="match status" value="1"/>
</dbReference>
<protein>
    <submittedName>
        <fullName evidence="3">Reverse transcriptase from mobile element jockey protein</fullName>
    </submittedName>
</protein>
<sequence>MSVISNTPRPDEGPPTAPPNIVPAPADIPPPSPARSESNGVGPDRITLGVTALEAGRDAPYKNTRSHKHIAESPTTVAGIQAELARTERSLAPTPSTGIKREISLPRTVVDEDQTTYIPPARPEHINIVVDDPSPQRTPRTGQSLFNQLPAPQENFQPPPLNPIPEGCIPSTAPTPQPGASLTTEPEAAQIAKAMYECTLGAAFEDLGKGFAFPLPYGEKEAITKLLPDTFSRFQKELHRRVKPVEGRPIALSPHENDIWMEIFAAAHSFASELSHYLGLLGMPFAAGSMPPTPILPSPPRFPSSLPINVFSTDRLVSSADAIQAAVFAVHGRLITDSNAMDIAHDLARAKRASNEQVEAHGSAAPPGALAVPRENLPDQAGHGTAPAYMDAAPPSTLGLSLGNTGPNPYGSFGHPNAYDSFGQPPISEPPLDPHSRAFSQITWATSTAPPHETHPVEDSMHNSPIPALVTSLPAPKLPAGPPDIAEFTQVSRNRKKGKNKGLSSTAQTPKKSFAAVASSSLPVSGIQRELAKLNKPSSAPANLPSAPPIQPKQTKGKSPTPPGNLDLIIKVTTDPDRKLIVSRASMPESWCCLMRLITHFNNITNSKEYRGKTAITPVQFSYGTNGNCYISFSPATKIEEVELFRSALASCINLSGPFVILRARKWTKMMISHIPVWRTDPITGEERCEINTKKDLMMLLQLFVPNDLLDEFPVQDVRFLRPLEYVEKTVPGGHETIVLSVEDKSDRAFDAYRNHGLTFGYRSCYIRRFVDKVRLSECMRCSSYECKKPGNCNKPFVCNLCGGSHRTEIHSEKCAICTAQKLTVIPGHICRCPPKCPACKKDHPFGDIECPTRGHYTPALANVLCMEGFTGSCIPAPIHHSPAASGTSARTPCPSATAPGLINTEVSAPAPPDTSREEDADMTAYPWWGPIGSLKNDLDSSKRIFGSVANPKWSCVSPPIDTQLPSNHPSTLVYIRKGRNISADMDSNSPACRHYYFIDITVNDFAFKLCPVYLHGKNLIALVREFLQVPVLESPTLICGDFNIQHPDLSEVLGANIKKSALGNEFLNWIQSNDLSVHNDLTEVTRVSPDETSSSIIDYTLSNPLLDSYDVVSNWTISFPLSLCSDHGAISFDITCPFSTAPSRSRTSIKISEEHAEKWVEEFECYMDLAELPKTVETIEELENLAQHMLDAMSEATSRSMETKTFTNKGRRAPWWNDDCSNACDNLVRAKSESKPLVELKVLSSHLWFCIRRAKRTFFDDIIKKAHQGEEASTTNSIWEINRWWCGRKVSNLPTLKRPDSSLAMSNGQKAALFHATFFPHVPCSPPATLLDTFPQRPQFSLPPILESEIADSLALCHNRSAPGAFGTNYLLLKWAFESRPALFTRLYNACIQLKYHPTCLRNALISPIPKPNRYDMASPKSYQPIALLETLSKLLEKIVAKRITAMAGRLNLIPPDQFGGKEKSSCLDAGLAFIHDVQSAHAQKRFASAALLDISGYYNNIDHDILVRITEKMGFPSNYSGWLASYLSDRKACFRINGEIGEFFDLANRGVPQGSPLSPVFSSLFTAPLLYRLRSNGMNIHAYIDDIMILTTSTSQEGCVSNLIDDIHDLTDALGDFGLSAEMSKTELIHFARTNHCMTKNLPMHLGDRAEDIVHPSEWVRWLGFFLDRRLNFKTHIERLATRARSMLGGMKMLGNTIRGLTVWNARALINACLMPILTYGFALWFHGRNSKSLCKTLQTVQNMACRWATGSFRTAPTAVVEHVISLPPIQFRIRKLCVNYTSKLGHVPTNSQVNACLPPAFDSSKPDVAHPAPLSPINAISAYTHPQAEFRVPYLMLPWEGVRHLGDRISSQLPHGLSRKGKDAYLTSLLTRISIQEMDPQSTQRLGLDLLQTGSRTLGPRSTIYDAEAWALLIGLRNTLPFISKSGARKLFLCSDNAGLIQALLSQDPSGAPSPVDMAARLLYDFLISHPLVSVDLNWVPSHKNVFGNERADRIAKRSAFFTPTPFANRSTIFARHAAVVRLRSDWRKHWREFRRSHPDSMGTSCLLNSPRPKFHRGHRDLEASRAVHTQIIRAITGHGRHATYLFKCKKVDSPSCTCGSAASSSPVQPVYQFSAHVLHR</sequence>
<feature type="region of interest" description="Disordered" evidence="1">
    <location>
        <begin position="354"/>
        <end position="392"/>
    </location>
</feature>
<dbReference type="GO" id="GO:0003676">
    <property type="term" value="F:nucleic acid binding"/>
    <property type="evidence" value="ECO:0007669"/>
    <property type="project" value="InterPro"/>
</dbReference>
<evidence type="ECO:0000256" key="1">
    <source>
        <dbReference type="SAM" id="MobiDB-lite"/>
    </source>
</evidence>